<protein>
    <recommendedName>
        <fullName evidence="3">Transposase</fullName>
    </recommendedName>
</protein>
<sequence length="46" mass="5202">MATEFHPGRSRVPEAIAHRTKCGQYVYYGFLSISPWPAVSGYNREA</sequence>
<dbReference type="EMBL" id="AM746676">
    <property type="protein sequence ID" value="CAN90884.1"/>
    <property type="molecule type" value="Genomic_DNA"/>
</dbReference>
<evidence type="ECO:0008006" key="3">
    <source>
        <dbReference type="Google" id="ProtNLM"/>
    </source>
</evidence>
<accession>A9ENP5</accession>
<name>A9ENP5_SORC5</name>
<evidence type="ECO:0000313" key="1">
    <source>
        <dbReference type="EMBL" id="CAN90884.1"/>
    </source>
</evidence>
<reference evidence="1 2" key="1">
    <citation type="journal article" date="2007" name="Nat. Biotechnol.">
        <title>Complete genome sequence of the myxobacterium Sorangium cellulosum.</title>
        <authorList>
            <person name="Schneiker S."/>
            <person name="Perlova O."/>
            <person name="Kaiser O."/>
            <person name="Gerth K."/>
            <person name="Alici A."/>
            <person name="Altmeyer M.O."/>
            <person name="Bartels D."/>
            <person name="Bekel T."/>
            <person name="Beyer S."/>
            <person name="Bode E."/>
            <person name="Bode H.B."/>
            <person name="Bolten C.J."/>
            <person name="Choudhuri J.V."/>
            <person name="Doss S."/>
            <person name="Elnakady Y.A."/>
            <person name="Frank B."/>
            <person name="Gaigalat L."/>
            <person name="Goesmann A."/>
            <person name="Groeger C."/>
            <person name="Gross F."/>
            <person name="Jelsbak L."/>
            <person name="Jelsbak L."/>
            <person name="Kalinowski J."/>
            <person name="Kegler C."/>
            <person name="Knauber T."/>
            <person name="Konietzny S."/>
            <person name="Kopp M."/>
            <person name="Krause L."/>
            <person name="Krug D."/>
            <person name="Linke B."/>
            <person name="Mahmud T."/>
            <person name="Martinez-Arias R."/>
            <person name="McHardy A.C."/>
            <person name="Merai M."/>
            <person name="Meyer F."/>
            <person name="Mormann S."/>
            <person name="Munoz-Dorado J."/>
            <person name="Perez J."/>
            <person name="Pradella S."/>
            <person name="Rachid S."/>
            <person name="Raddatz G."/>
            <person name="Rosenau F."/>
            <person name="Rueckert C."/>
            <person name="Sasse F."/>
            <person name="Scharfe M."/>
            <person name="Schuster S.C."/>
            <person name="Suen G."/>
            <person name="Treuner-Lange A."/>
            <person name="Velicer G.J."/>
            <person name="Vorholter F.-J."/>
            <person name="Weissman K.J."/>
            <person name="Welch R.D."/>
            <person name="Wenzel S.C."/>
            <person name="Whitworth D.E."/>
            <person name="Wilhelm S."/>
            <person name="Wittmann C."/>
            <person name="Bloecker H."/>
            <person name="Puehler A."/>
            <person name="Mueller R."/>
        </authorList>
    </citation>
    <scope>NUCLEOTIDE SEQUENCE [LARGE SCALE GENOMIC DNA]</scope>
    <source>
        <strain evidence="2">So ce56</strain>
    </source>
</reference>
<evidence type="ECO:0000313" key="2">
    <source>
        <dbReference type="Proteomes" id="UP000002139"/>
    </source>
</evidence>
<dbReference type="KEGG" id="scl:sce0727"/>
<organism evidence="1 2">
    <name type="scientific">Sorangium cellulosum (strain So ce56)</name>
    <name type="common">Polyangium cellulosum (strain So ce56)</name>
    <dbReference type="NCBI Taxonomy" id="448385"/>
    <lineage>
        <taxon>Bacteria</taxon>
        <taxon>Pseudomonadati</taxon>
        <taxon>Myxococcota</taxon>
        <taxon>Polyangia</taxon>
        <taxon>Polyangiales</taxon>
        <taxon>Polyangiaceae</taxon>
        <taxon>Sorangium</taxon>
    </lineage>
</organism>
<gene>
    <name evidence="1" type="ordered locus">sce0727</name>
</gene>
<keyword evidence="2" id="KW-1185">Reference proteome</keyword>
<dbReference type="Proteomes" id="UP000002139">
    <property type="component" value="Chromosome"/>
</dbReference>
<proteinExistence type="predicted"/>
<dbReference type="STRING" id="448385.sce0727"/>
<dbReference type="HOGENOM" id="CLU_3189112_0_0_7"/>
<dbReference type="AlphaFoldDB" id="A9ENP5"/>